<dbReference type="HOGENOM" id="CLU_250129_0_0_1"/>
<evidence type="ECO:0000256" key="2">
    <source>
        <dbReference type="SAM" id="MobiDB-lite"/>
    </source>
</evidence>
<protein>
    <submittedName>
        <fullName evidence="3">Uncharacterized protein</fullName>
    </submittedName>
</protein>
<proteinExistence type="predicted"/>
<feature type="compositionally biased region" description="Acidic residues" evidence="2">
    <location>
        <begin position="1459"/>
        <end position="1472"/>
    </location>
</feature>
<feature type="compositionally biased region" description="Acidic residues" evidence="2">
    <location>
        <begin position="1255"/>
        <end position="1286"/>
    </location>
</feature>
<comment type="caution">
    <text evidence="3">The sequence shown here is derived from an EMBL/GenBank/DDBJ whole genome shotgun (WGS) entry which is preliminary data.</text>
</comment>
<feature type="region of interest" description="Disordered" evidence="2">
    <location>
        <begin position="1420"/>
        <end position="1472"/>
    </location>
</feature>
<feature type="coiled-coil region" evidence="1">
    <location>
        <begin position="657"/>
        <end position="684"/>
    </location>
</feature>
<reference evidence="4" key="1">
    <citation type="journal article" date="2014" name="Microb. Cell Fact.">
        <title>Exploiting Issatchenkia orientalis SD108 for succinic acid production.</title>
        <authorList>
            <person name="Xiao H."/>
            <person name="Shao Z."/>
            <person name="Jiang Y."/>
            <person name="Dole S."/>
            <person name="Zhao H."/>
        </authorList>
    </citation>
    <scope>NUCLEOTIDE SEQUENCE [LARGE SCALE GENOMIC DNA]</scope>
    <source>
        <strain evidence="4">SD108</strain>
    </source>
</reference>
<feature type="region of interest" description="Disordered" evidence="2">
    <location>
        <begin position="1245"/>
        <end position="1286"/>
    </location>
</feature>
<feature type="coiled-coil region" evidence="1">
    <location>
        <begin position="127"/>
        <end position="154"/>
    </location>
</feature>
<evidence type="ECO:0000256" key="1">
    <source>
        <dbReference type="SAM" id="Coils"/>
    </source>
</evidence>
<dbReference type="Proteomes" id="UP000029867">
    <property type="component" value="Unassembled WGS sequence"/>
</dbReference>
<dbReference type="VEuPathDB" id="FungiDB:C5L36_0D05840"/>
<keyword evidence="1" id="KW-0175">Coiled coil</keyword>
<feature type="coiled-coil region" evidence="1">
    <location>
        <begin position="224"/>
        <end position="251"/>
    </location>
</feature>
<sequence length="1472" mass="168183">MSKGSKILSDISIDDPKLNLQSRGSSNFKQISSADINTKTTKKANLMNPPYDQPKAFRISPAKSHLDSMSPIKSPLNILPLADLIDTSASNCDESISSFFEDNDSAEEAGFSQDHGRCEHYQTTQEIEDLTIMNRDLILEIEALQDQLESKNHLLDLKVLKINELMHCNNRLISEIKVEREINEKDFNSWLDVKTNLELQIFNLKQSQLNETLETPTMTNNSVIEETFVQIHELQAEISKLKKKVNVLTKENELEVQSKLMIMDELEMMRERYLEINNKHEILKLDYDDLVRDLIILRDEHSGTSDYNDDRRNKIDELNLTDEEDPATPTIDSISCNETPYSDIIDTHAKDNSININNQIPLRIKKTRISSRTSTSSSANSRIASLRNNSLNKAIRNVELKSQKEKYEKEMMKYEFEIRSLKLQYEKLLSFIGFSSQLNANSTKDMNSVHKKISDPNFSTLFNNRITSNSSNNSSKTIDNLDYSDAVNIEKARKNLKTVMKSASAMPIRPGTAGSFKFGTFGNFTKDLNEPIDIYQDFEEDTRDCDKGSKILSDISIDDPKLNLQSRGSSNFKQISSANINTKTTKKVNLMNPPYDQPKAFRISPAKSHLDSMSPIKSPLNILPLADLIDTSASNCDESIPSFFEHNDSAEEAGFKIEDLTIMNRDLILEIEALQDQLESKNHLLDLKVLKINELMHCNNRLISEIKVEREINEKDFNSWLDVKTNLELQIFNLKQSQLNETLETPTMTNDTEISKLKKKVSVLTKENELEVQSKLMIMDELEMMRERYLEINNKHEILKLDYDDLVRDLIILRDEHSGTSDYNDDRRNKIDGLNLTDEEDPATPTIDSISCNETPYSDIIDTHAKDNSININNQIPLRIKKTRISSRTSTSSSANSRIASLRNNSLNKAIRNVELKSQKEKYEKEMMKYEFEIRSLKLQYEKLLSFIGFSSQLNANSTKDMNSVHKKISDSNFSTLFNNLITSNSSNNSSKTIDNLDYSDAVNIEKARKNLKTVMKSASAMPIRPGTAGSFKFGTFGNFTKDLNEPIDIYQDFEEDTRDGEYQDDLDNMDNASFNQSVCYSTDYEQGETKRLDFGCTSSFEESGDGDDELDDYESDMIQMSDLLQPQFTVKTAPKRSLPRNRKYFSSNNSLNMRAKNTGDNEAIASETSKFTPRRHLKKFTPSVMNLKSNNVIAERKTDSDTNQDYLEIDNNGNLNLGEDGFLYDDLHLINGNERMLNQNKRTKMQLSMSQISEVDESEFNEDNDGYTSTDEDENDDDDDDDDTFDISAQELKKFEIGFIRNGLHCPKHSSFHCFCHTNKLIDPLYYKIFSSPIYSLRRIIEKYYNVEEHRNKKGRFKSGHSLKMRAKLLSNSILDLNDTKLTGHKGNPMRYHHHHLQRGLYHQRGETRGQREAVSATAVSNNRHVEEGADSPKANYSALAEKMTGSGSSSSAKELGDEPYENEEDILVVD</sequence>
<feature type="coiled-coil region" evidence="1">
    <location>
        <begin position="913"/>
        <end position="940"/>
    </location>
</feature>
<accession>A0A099P1E5</accession>
<gene>
    <name evidence="3" type="ORF">JL09_g2973</name>
</gene>
<feature type="compositionally biased region" description="Polar residues" evidence="2">
    <location>
        <begin position="1245"/>
        <end position="1254"/>
    </location>
</feature>
<name>A0A099P1E5_PICKU</name>
<evidence type="ECO:0000313" key="4">
    <source>
        <dbReference type="Proteomes" id="UP000029867"/>
    </source>
</evidence>
<dbReference type="EMBL" id="JQFK01000028">
    <property type="protein sequence ID" value="KGK37876.1"/>
    <property type="molecule type" value="Genomic_DNA"/>
</dbReference>
<feature type="coiled-coil region" evidence="1">
    <location>
        <begin position="397"/>
        <end position="424"/>
    </location>
</feature>
<organism evidence="3 4">
    <name type="scientific">Pichia kudriavzevii</name>
    <name type="common">Yeast</name>
    <name type="synonym">Issatchenkia orientalis</name>
    <dbReference type="NCBI Taxonomy" id="4909"/>
    <lineage>
        <taxon>Eukaryota</taxon>
        <taxon>Fungi</taxon>
        <taxon>Dikarya</taxon>
        <taxon>Ascomycota</taxon>
        <taxon>Saccharomycotina</taxon>
        <taxon>Pichiomycetes</taxon>
        <taxon>Pichiales</taxon>
        <taxon>Pichiaceae</taxon>
        <taxon>Pichia</taxon>
    </lineage>
</organism>
<evidence type="ECO:0000313" key="3">
    <source>
        <dbReference type="EMBL" id="KGK37876.1"/>
    </source>
</evidence>